<dbReference type="Proteomes" id="UP001201262">
    <property type="component" value="Unassembled WGS sequence"/>
</dbReference>
<dbReference type="PANTHER" id="PTHR45982">
    <property type="entry name" value="REGULATOR OF CHROMOSOME CONDENSATION"/>
    <property type="match status" value="1"/>
</dbReference>
<reference evidence="2" key="1">
    <citation type="submission" date="2021-12" db="EMBL/GenBank/DDBJ databases">
        <title>Convergent genome expansion in fungi linked to evolution of root-endophyte symbiosis.</title>
        <authorList>
            <consortium name="DOE Joint Genome Institute"/>
            <person name="Ke Y.-H."/>
            <person name="Bonito G."/>
            <person name="Liao H.-L."/>
            <person name="Looney B."/>
            <person name="Rojas-Flechas A."/>
            <person name="Nash J."/>
            <person name="Hameed K."/>
            <person name="Schadt C."/>
            <person name="Martin F."/>
            <person name="Crous P.W."/>
            <person name="Miettinen O."/>
            <person name="Magnuson J.K."/>
            <person name="Labbe J."/>
            <person name="Jacobson D."/>
            <person name="Doktycz M.J."/>
            <person name="Veneault-Fourrey C."/>
            <person name="Kuo A."/>
            <person name="Mondo S."/>
            <person name="Calhoun S."/>
            <person name="Riley R."/>
            <person name="Ohm R."/>
            <person name="LaButti K."/>
            <person name="Andreopoulos B."/>
            <person name="Pangilinan J."/>
            <person name="Nolan M."/>
            <person name="Tritt A."/>
            <person name="Clum A."/>
            <person name="Lipzen A."/>
            <person name="Daum C."/>
            <person name="Barry K."/>
            <person name="Grigoriev I.V."/>
            <person name="Vilgalys R."/>
        </authorList>
    </citation>
    <scope>NUCLEOTIDE SEQUENCE</scope>
    <source>
        <strain evidence="2">PMI_201</strain>
    </source>
</reference>
<keyword evidence="3" id="KW-1185">Reference proteome</keyword>
<protein>
    <submittedName>
        <fullName evidence="2">Regulator of chromosome condensation 1/beta-lactamase-inhibitor protein II</fullName>
    </submittedName>
</protein>
<evidence type="ECO:0000256" key="1">
    <source>
        <dbReference type="PROSITE-ProRule" id="PRU00235"/>
    </source>
</evidence>
<dbReference type="Gene3D" id="2.130.10.30">
    <property type="entry name" value="Regulator of chromosome condensation 1/beta-lactamase-inhibitor protein II"/>
    <property type="match status" value="2"/>
</dbReference>
<feature type="repeat" description="RCC1" evidence="1">
    <location>
        <begin position="1"/>
        <end position="89"/>
    </location>
</feature>
<name>A0AAD4KHF7_9EURO</name>
<dbReference type="Pfam" id="PF13540">
    <property type="entry name" value="RCC1_2"/>
    <property type="match status" value="1"/>
</dbReference>
<dbReference type="PANTHER" id="PTHR45982:SF5">
    <property type="entry name" value="RCC DOMAIN-CONTAINING PROTEIN ATS1"/>
    <property type="match status" value="1"/>
</dbReference>
<evidence type="ECO:0000313" key="3">
    <source>
        <dbReference type="Proteomes" id="UP001201262"/>
    </source>
</evidence>
<accession>A0AAD4KHF7</accession>
<feature type="repeat" description="RCC1" evidence="1">
    <location>
        <begin position="157"/>
        <end position="214"/>
    </location>
</feature>
<dbReference type="SUPFAM" id="SSF50985">
    <property type="entry name" value="RCC1/BLIP-II"/>
    <property type="match status" value="1"/>
</dbReference>
<dbReference type="GO" id="GO:0005737">
    <property type="term" value="C:cytoplasm"/>
    <property type="evidence" value="ECO:0007669"/>
    <property type="project" value="TreeGrafter"/>
</dbReference>
<sequence length="407" mass="42878">MPIYAFGSNGAGQLGLNHLDDVSRPSRVYFDADSGDGRELNLSIRASSPGLRYGDGDGTAGLDLLHSDHRDPVRHVAAGGNHTLLLFWSGAVYAAGLNDAGRRCGGEGDECVRRFQRMRVKGRNGRVVELFKDVAATWAATFLVSSSSLSLEEGGGDEVFVLGAGLKGELGLGIDKTCISDEEGVGIIPDFPPPGLRIKAIASGMSHTVVVLSNGDVYGWGAARKGQLGGKAIVQKIVWSPARIDGIGGLASEVACGREFTVVTAQDGGYRVLGVEDKWGVISGASDAAAGLDWRVWTSWHGVYVHAPDQAIISWGRNDRGQLPPLSLEKEKVALIAVGSEHVLALLQDRKTVVAFGWGEHGNCGPDVDDQGNVKGRYNVIPLELTGGEKVVGLGAGCATSWIITSR</sequence>
<feature type="repeat" description="RCC1" evidence="1">
    <location>
        <begin position="310"/>
        <end position="349"/>
    </location>
</feature>
<feature type="repeat" description="RCC1" evidence="1">
    <location>
        <begin position="215"/>
        <end position="267"/>
    </location>
</feature>
<dbReference type="EMBL" id="JAJTJA010000012">
    <property type="protein sequence ID" value="KAH8691292.1"/>
    <property type="molecule type" value="Genomic_DNA"/>
</dbReference>
<dbReference type="GO" id="GO:0005085">
    <property type="term" value="F:guanyl-nucleotide exchange factor activity"/>
    <property type="evidence" value="ECO:0007669"/>
    <property type="project" value="TreeGrafter"/>
</dbReference>
<dbReference type="GeneID" id="70244769"/>
<dbReference type="RefSeq" id="XP_046067384.1">
    <property type="nucleotide sequence ID" value="XM_046214482.1"/>
</dbReference>
<dbReference type="AlphaFoldDB" id="A0AAD4KHF7"/>
<evidence type="ECO:0000313" key="2">
    <source>
        <dbReference type="EMBL" id="KAH8691292.1"/>
    </source>
</evidence>
<gene>
    <name evidence="2" type="ORF">BGW36DRAFT_363627</name>
</gene>
<dbReference type="InterPro" id="IPR051553">
    <property type="entry name" value="Ran_GTPase-activating"/>
</dbReference>
<dbReference type="PROSITE" id="PS00626">
    <property type="entry name" value="RCC1_2"/>
    <property type="match status" value="2"/>
</dbReference>
<dbReference type="PRINTS" id="PR00633">
    <property type="entry name" value="RCCNDNSATION"/>
</dbReference>
<organism evidence="2 3">
    <name type="scientific">Talaromyces proteolyticus</name>
    <dbReference type="NCBI Taxonomy" id="1131652"/>
    <lineage>
        <taxon>Eukaryota</taxon>
        <taxon>Fungi</taxon>
        <taxon>Dikarya</taxon>
        <taxon>Ascomycota</taxon>
        <taxon>Pezizomycotina</taxon>
        <taxon>Eurotiomycetes</taxon>
        <taxon>Eurotiomycetidae</taxon>
        <taxon>Eurotiales</taxon>
        <taxon>Trichocomaceae</taxon>
        <taxon>Talaromyces</taxon>
        <taxon>Talaromyces sect. Bacilispori</taxon>
    </lineage>
</organism>
<dbReference type="InterPro" id="IPR000408">
    <property type="entry name" value="Reg_chr_condens"/>
</dbReference>
<comment type="caution">
    <text evidence="2">The sequence shown here is derived from an EMBL/GenBank/DDBJ whole genome shotgun (WGS) entry which is preliminary data.</text>
</comment>
<dbReference type="InterPro" id="IPR009091">
    <property type="entry name" value="RCC1/BLIP-II"/>
</dbReference>
<proteinExistence type="predicted"/>
<dbReference type="PROSITE" id="PS50012">
    <property type="entry name" value="RCC1_3"/>
    <property type="match status" value="4"/>
</dbReference>